<evidence type="ECO:0000313" key="2">
    <source>
        <dbReference type="EMBL" id="SFM18064.1"/>
    </source>
</evidence>
<evidence type="ECO:0000256" key="1">
    <source>
        <dbReference type="SAM" id="MobiDB-lite"/>
    </source>
</evidence>
<accession>A0A1I4NRB9</accession>
<dbReference type="Proteomes" id="UP000183287">
    <property type="component" value="Unassembled WGS sequence"/>
</dbReference>
<dbReference type="RefSeq" id="WP_074905112.1">
    <property type="nucleotide sequence ID" value="NZ_FOUB01000016.1"/>
</dbReference>
<feature type="compositionally biased region" description="Polar residues" evidence="1">
    <location>
        <begin position="23"/>
        <end position="35"/>
    </location>
</feature>
<name>A0A1I4NRB9_9PROT</name>
<feature type="compositionally biased region" description="Basic and acidic residues" evidence="1">
    <location>
        <begin position="1"/>
        <end position="18"/>
    </location>
</feature>
<feature type="region of interest" description="Disordered" evidence="1">
    <location>
        <begin position="1"/>
        <end position="38"/>
    </location>
</feature>
<sequence length="225" mass="24537">MSKGADDDLNHDLLDDKGGLNNSSGDDNPTGSGNHKSFKFTIENGQVTAVFEFKDGVFEQKNLDGDETYTVSGNNIIHTEQKPFGTETTILSDPEGDGIYTRFSESVSGGNFKYNGSLVYRGFDSSDDNLVVRGDESSHGGSGSDSFYFREASHLEIEDFHHAEHDKIVFDTGLGLQSKEHLASFITDAHFLGDDFLINFGPDVSIKLIGVHDGQISWDDVAVLS</sequence>
<dbReference type="EMBL" id="FOUB01000016">
    <property type="protein sequence ID" value="SFM18064.1"/>
    <property type="molecule type" value="Genomic_DNA"/>
</dbReference>
<protein>
    <submittedName>
        <fullName evidence="2">Uncharacterized protein</fullName>
    </submittedName>
</protein>
<gene>
    <name evidence="2" type="ORF">SAMN05421863_101618</name>
</gene>
<proteinExistence type="predicted"/>
<organism evidence="2 3">
    <name type="scientific">Nitrosomonas communis</name>
    <dbReference type="NCBI Taxonomy" id="44574"/>
    <lineage>
        <taxon>Bacteria</taxon>
        <taxon>Pseudomonadati</taxon>
        <taxon>Pseudomonadota</taxon>
        <taxon>Betaproteobacteria</taxon>
        <taxon>Nitrosomonadales</taxon>
        <taxon>Nitrosomonadaceae</taxon>
        <taxon>Nitrosomonas</taxon>
    </lineage>
</organism>
<reference evidence="3" key="1">
    <citation type="submission" date="2016-10" db="EMBL/GenBank/DDBJ databases">
        <authorList>
            <person name="Varghese N."/>
            <person name="Submissions S."/>
        </authorList>
    </citation>
    <scope>NUCLEOTIDE SEQUENCE [LARGE SCALE GENOMIC DNA]</scope>
    <source>
        <strain evidence="3">Nm44</strain>
    </source>
</reference>
<keyword evidence="3" id="KW-1185">Reference proteome</keyword>
<dbReference type="AlphaFoldDB" id="A0A1I4NRB9"/>
<evidence type="ECO:0000313" key="3">
    <source>
        <dbReference type="Proteomes" id="UP000183287"/>
    </source>
</evidence>